<gene>
    <name evidence="1" type="ORF">DFR74_10472</name>
</gene>
<accession>A0A366DMQ4</accession>
<evidence type="ECO:0000313" key="2">
    <source>
        <dbReference type="Proteomes" id="UP000252586"/>
    </source>
</evidence>
<name>A0A366DMQ4_9NOCA</name>
<dbReference type="GO" id="GO:0003677">
    <property type="term" value="F:DNA binding"/>
    <property type="evidence" value="ECO:0007669"/>
    <property type="project" value="InterPro"/>
</dbReference>
<dbReference type="RefSeq" id="WP_147265819.1">
    <property type="nucleotide sequence ID" value="NZ_QNRE01000004.1"/>
</dbReference>
<dbReference type="OrthoDB" id="5124088at2"/>
<evidence type="ECO:0000313" key="1">
    <source>
        <dbReference type="EMBL" id="RBO91370.1"/>
    </source>
</evidence>
<sequence length="257" mass="28338">MAESISSEVARQASPLAVVARYRSELAGSLPAAVRHDVDRWLMVAEMAVRRSPDLMEIVRRDQGASLMRALIECARLGHEPGSPEFYLIPRGGIVSGEESYRGIIKRILNSGEYQRVVARVVHERDRFSFDPRIDEIPDHRPAEGERGAPARAYAFAVRWDGTPSTVGEATPERIIAAKAKARGVDRKDSPWNSPTGVMYRKTAIRELASYVHTSAEPRPRPAAPTEPPAVDEVSTVYDAEVIDEVDVLDITAEPTA</sequence>
<keyword evidence="2" id="KW-1185">Reference proteome</keyword>
<organism evidence="1 2">
    <name type="scientific">Nocardia puris</name>
    <dbReference type="NCBI Taxonomy" id="208602"/>
    <lineage>
        <taxon>Bacteria</taxon>
        <taxon>Bacillati</taxon>
        <taxon>Actinomycetota</taxon>
        <taxon>Actinomycetes</taxon>
        <taxon>Mycobacteriales</taxon>
        <taxon>Nocardiaceae</taxon>
        <taxon>Nocardia</taxon>
    </lineage>
</organism>
<protein>
    <submittedName>
        <fullName evidence="1">Recombination protein RecT</fullName>
    </submittedName>
</protein>
<reference evidence="1 2" key="1">
    <citation type="submission" date="2018-06" db="EMBL/GenBank/DDBJ databases">
        <title>Genomic Encyclopedia of Type Strains, Phase IV (KMG-IV): sequencing the most valuable type-strain genomes for metagenomic binning, comparative biology and taxonomic classification.</title>
        <authorList>
            <person name="Goeker M."/>
        </authorList>
    </citation>
    <scope>NUCLEOTIDE SEQUENCE [LARGE SCALE GENOMIC DNA]</scope>
    <source>
        <strain evidence="1 2">DSM 44599</strain>
    </source>
</reference>
<proteinExistence type="predicted"/>
<dbReference type="GO" id="GO:0006259">
    <property type="term" value="P:DNA metabolic process"/>
    <property type="evidence" value="ECO:0007669"/>
    <property type="project" value="InterPro"/>
</dbReference>
<dbReference type="Proteomes" id="UP000252586">
    <property type="component" value="Unassembled WGS sequence"/>
</dbReference>
<dbReference type="InterPro" id="IPR004590">
    <property type="entry name" value="ssDNA_annealing_RecT"/>
</dbReference>
<dbReference type="STRING" id="1210090.GCA_001613185_00867"/>
<comment type="caution">
    <text evidence="1">The sequence shown here is derived from an EMBL/GenBank/DDBJ whole genome shotgun (WGS) entry which is preliminary data.</text>
</comment>
<dbReference type="NCBIfam" id="TIGR00616">
    <property type="entry name" value="rect"/>
    <property type="match status" value="1"/>
</dbReference>
<dbReference type="EMBL" id="QNRE01000004">
    <property type="protein sequence ID" value="RBO91370.1"/>
    <property type="molecule type" value="Genomic_DNA"/>
</dbReference>
<dbReference type="Pfam" id="PF03837">
    <property type="entry name" value="RecT"/>
    <property type="match status" value="1"/>
</dbReference>
<dbReference type="AlphaFoldDB" id="A0A366DMQ4"/>
<dbReference type="InterPro" id="IPR018330">
    <property type="entry name" value="RecT_fam"/>
</dbReference>